<geneLocation type="plasmid" evidence="1 2">
    <name>pVIM-24-ZDHY414</name>
</geneLocation>
<gene>
    <name evidence="1" type="ORF">IZU98_24425</name>
</gene>
<keyword evidence="1" id="KW-0614">Plasmid</keyword>
<name>A0A7S9QB64_9PSED</name>
<dbReference type="RefSeq" id="WP_191087987.1">
    <property type="nucleotide sequence ID" value="NZ_CP064945.1"/>
</dbReference>
<organism evidence="1 2">
    <name type="scientific">Pseudomonas fulva</name>
    <dbReference type="NCBI Taxonomy" id="47880"/>
    <lineage>
        <taxon>Bacteria</taxon>
        <taxon>Pseudomonadati</taxon>
        <taxon>Pseudomonadota</taxon>
        <taxon>Gammaproteobacteria</taxon>
        <taxon>Pseudomonadales</taxon>
        <taxon>Pseudomonadaceae</taxon>
        <taxon>Pseudomonas</taxon>
    </lineage>
</organism>
<proteinExistence type="predicted"/>
<evidence type="ECO:0000313" key="2">
    <source>
        <dbReference type="Proteomes" id="UP000594430"/>
    </source>
</evidence>
<sequence length="180" mass="19858">MTIATQQPAIHFTSFAVQQCIRVNYSDEVVYRNIHPSQDPWALGAVNDASFQEAQRETGEAFTLVTVEDTEGEGVIVASERCEAYYIAHDCRHKAISLCNGEYGGLYWRILAFTGGKENLEDAHQMMVGNCEESIRAACEGLSRLVDLPNAMRKHSKALDEAEVAPDGESYNQLLSLAGI</sequence>
<dbReference type="Proteomes" id="UP000594430">
    <property type="component" value="Plasmid pVIM-24-ZDHY414"/>
</dbReference>
<protein>
    <submittedName>
        <fullName evidence="1">Uncharacterized protein</fullName>
    </submittedName>
</protein>
<reference evidence="1 2" key="1">
    <citation type="submission" date="2020-11" db="EMBL/GenBank/DDBJ databases">
        <title>Pseudomonas fulva producing VIM-24.</title>
        <authorList>
            <person name="Liu S."/>
        </authorList>
    </citation>
    <scope>NUCLEOTIDE SEQUENCE [LARGE SCALE GENOMIC DNA]</scope>
    <source>
        <strain evidence="1 2">ZDHY414</strain>
        <plasmid evidence="1 2">pVIM-24-ZDHY414</plasmid>
    </source>
</reference>
<dbReference type="AlphaFoldDB" id="A0A7S9QB64"/>
<dbReference type="EMBL" id="CP064948">
    <property type="protein sequence ID" value="QPH52027.1"/>
    <property type="molecule type" value="Genomic_DNA"/>
</dbReference>
<evidence type="ECO:0000313" key="1">
    <source>
        <dbReference type="EMBL" id="QPH52027.1"/>
    </source>
</evidence>
<accession>A0A7S9QB64</accession>